<evidence type="ECO:0000313" key="1">
    <source>
        <dbReference type="EMBL" id="MBK1835738.1"/>
    </source>
</evidence>
<gene>
    <name evidence="1" type="ORF">JIN78_16870</name>
</gene>
<reference evidence="1" key="1">
    <citation type="submission" date="2021-01" db="EMBL/GenBank/DDBJ databases">
        <title>Modified the classification status of verrucomicrobia.</title>
        <authorList>
            <person name="Feng X."/>
        </authorList>
    </citation>
    <scope>NUCLEOTIDE SEQUENCE</scope>
    <source>
        <strain evidence="1">KCTC 12986</strain>
    </source>
</reference>
<dbReference type="RefSeq" id="WP_200393172.1">
    <property type="nucleotide sequence ID" value="NZ_JAENIO010000132.1"/>
</dbReference>
<dbReference type="Proteomes" id="UP000604083">
    <property type="component" value="Unassembled WGS sequence"/>
</dbReference>
<name>A0A934RUN9_9BACT</name>
<dbReference type="EMBL" id="JAENIO010000132">
    <property type="protein sequence ID" value="MBK1835738.1"/>
    <property type="molecule type" value="Genomic_DNA"/>
</dbReference>
<keyword evidence="2" id="KW-1185">Reference proteome</keyword>
<protein>
    <submittedName>
        <fullName evidence="1">Uncharacterized protein</fullName>
    </submittedName>
</protein>
<comment type="caution">
    <text evidence="1">The sequence shown here is derived from an EMBL/GenBank/DDBJ whole genome shotgun (WGS) entry which is preliminary data.</text>
</comment>
<dbReference type="AlphaFoldDB" id="A0A934RUN9"/>
<accession>A0A934RUN9</accession>
<proteinExistence type="predicted"/>
<sequence length="103" mass="12009">MYLLTFEAVPTSQHEDFSEVEGAWINAWIPSAHAVDIRTAEGLARDHIESSHWFIKYLDQASELDEDEFEPLDDDEEYFRTALAGEQAFVFHTYPLERNQQTE</sequence>
<organism evidence="1 2">
    <name type="scientific">Roseibacillus ishigakijimensis</name>
    <dbReference type="NCBI Taxonomy" id="454146"/>
    <lineage>
        <taxon>Bacteria</taxon>
        <taxon>Pseudomonadati</taxon>
        <taxon>Verrucomicrobiota</taxon>
        <taxon>Verrucomicrobiia</taxon>
        <taxon>Verrucomicrobiales</taxon>
        <taxon>Verrucomicrobiaceae</taxon>
        <taxon>Roseibacillus</taxon>
    </lineage>
</organism>
<evidence type="ECO:0000313" key="2">
    <source>
        <dbReference type="Proteomes" id="UP000604083"/>
    </source>
</evidence>